<protein>
    <recommendedName>
        <fullName evidence="6">DUF3108 domain-containing protein</fullName>
    </recommendedName>
</protein>
<dbReference type="AlphaFoldDB" id="A0AAV4K0P7"/>
<organism evidence="2 5">
    <name type="scientific">Deinococcus wulumuqiensis</name>
    <dbReference type="NCBI Taxonomy" id="980427"/>
    <lineage>
        <taxon>Bacteria</taxon>
        <taxon>Thermotogati</taxon>
        <taxon>Deinococcota</taxon>
        <taxon>Deinococci</taxon>
        <taxon>Deinococcales</taxon>
        <taxon>Deinococcaceae</taxon>
        <taxon>Deinococcus</taxon>
    </lineage>
</organism>
<evidence type="ECO:0000313" key="3">
    <source>
        <dbReference type="EMBL" id="GGP29856.1"/>
    </source>
</evidence>
<name>A0AAV4K0P7_9DEIO</name>
<evidence type="ECO:0000313" key="5">
    <source>
        <dbReference type="Proteomes" id="UP000652720"/>
    </source>
</evidence>
<reference evidence="2" key="4">
    <citation type="submission" date="2023-08" db="EMBL/GenBank/DDBJ databases">
        <authorList>
            <person name="Sun Q."/>
            <person name="Zhou Y."/>
        </authorList>
    </citation>
    <scope>NUCLEOTIDE SEQUENCE</scope>
    <source>
        <strain evidence="3">CGMCC 1.8884</strain>
        <strain evidence="2">CGMCC 1.8885</strain>
    </source>
</reference>
<evidence type="ECO:0000313" key="4">
    <source>
        <dbReference type="Proteomes" id="UP000630135"/>
    </source>
</evidence>
<feature type="signal peptide" evidence="1">
    <location>
        <begin position="1"/>
        <end position="19"/>
    </location>
</feature>
<reference evidence="3" key="1">
    <citation type="journal article" date="2014" name="Int. J. Syst. Evol. Microbiol.">
        <title>Complete genome of a new Firmicutes species belonging to the dominant human colonic microbiota ('Ruminococcus bicirculans') reveals two chromosomes and a selective capacity to utilize plant glucans.</title>
        <authorList>
            <consortium name="NISC Comparative Sequencing Program"/>
            <person name="Wegmann U."/>
            <person name="Louis P."/>
            <person name="Goesmann A."/>
            <person name="Henrissat B."/>
            <person name="Duncan S.H."/>
            <person name="Flint H.J."/>
        </authorList>
    </citation>
    <scope>NUCLEOTIDE SEQUENCE</scope>
    <source>
        <strain evidence="3">CGMCC 1.8884</strain>
    </source>
</reference>
<keyword evidence="4" id="KW-1185">Reference proteome</keyword>
<dbReference type="Proteomes" id="UP000652720">
    <property type="component" value="Unassembled WGS sequence"/>
</dbReference>
<dbReference type="EMBL" id="BMLZ01000016">
    <property type="protein sequence ID" value="GGP29856.1"/>
    <property type="molecule type" value="Genomic_DNA"/>
</dbReference>
<sequence length="286" mass="30889">MKLVPWLYISLAAASTAQAADTWLSVSDLWIDAPTQALTLTYSADTGFPAGRRYAQTTLDCRTSQTTSRGYVYSGSLDPQYADEDKGAPAAILSTKLLNIGKGALSYKDLGAQPRFFCRNGVLVSDLSTYAKSNRARMFDVSYSDSNLNVSAGIGSVLMTVPAFTFRREDGKLATATIDLEVAGDSLATAKSLIGFRGNAPLFRPREAVFLLEKDGKTLRPLMYNGQAPGLRTSVAVKAGKGGTVLTIYYTEDYNSTAWQKAVVDLSTFQTYTTKTGRPANLKFGQ</sequence>
<reference evidence="2" key="2">
    <citation type="journal article" date="2014" name="Int. J. Syst. Evol. Microbiol.">
        <title>Complete genome sequence of Corynebacterium casei LMG S-19264T (=DSM 44701T), isolated from a smear-ripened cheese.</title>
        <authorList>
            <consortium name="US DOE Joint Genome Institute (JGI-PGF)"/>
            <person name="Walter F."/>
            <person name="Albersmeier A."/>
            <person name="Kalinowski J."/>
            <person name="Ruckert C."/>
        </authorList>
    </citation>
    <scope>NUCLEOTIDE SEQUENCE</scope>
    <source>
        <strain evidence="2">CGMCC 1.8885</strain>
    </source>
</reference>
<evidence type="ECO:0000313" key="2">
    <source>
        <dbReference type="EMBL" id="GGI74295.1"/>
    </source>
</evidence>
<reference evidence="4" key="3">
    <citation type="journal article" date="2019" name="Int. J. Syst. Evol. Microbiol.">
        <title>The Global Catalogue of Microorganisms (GCM) 10K type strain sequencing project: providing services to taxonomists for standard genome sequencing and annotation.</title>
        <authorList>
            <consortium name="The Broad Institute Genomics Platform"/>
            <consortium name="The Broad Institute Genome Sequencing Center for Infectious Disease"/>
            <person name="Wu L."/>
            <person name="Ma J."/>
        </authorList>
    </citation>
    <scope>NUCLEOTIDE SEQUENCE [LARGE SCALE GENOMIC DNA]</scope>
    <source>
        <strain evidence="4">CGMCC 1.8884</strain>
    </source>
</reference>
<comment type="caution">
    <text evidence="2">The sequence shown here is derived from an EMBL/GenBank/DDBJ whole genome shotgun (WGS) entry which is preliminary data.</text>
</comment>
<gene>
    <name evidence="3" type="ORF">GCM10008021_15070</name>
    <name evidence="2" type="ORF">GCM10010914_05420</name>
</gene>
<keyword evidence="1" id="KW-0732">Signal</keyword>
<evidence type="ECO:0008006" key="6">
    <source>
        <dbReference type="Google" id="ProtNLM"/>
    </source>
</evidence>
<dbReference type="RefSeq" id="WP_017869311.1">
    <property type="nucleotide sequence ID" value="NZ_BMLZ01000016.1"/>
</dbReference>
<proteinExistence type="predicted"/>
<evidence type="ECO:0000256" key="1">
    <source>
        <dbReference type="SAM" id="SignalP"/>
    </source>
</evidence>
<dbReference type="EMBL" id="BMMA01000003">
    <property type="protein sequence ID" value="GGI74295.1"/>
    <property type="molecule type" value="Genomic_DNA"/>
</dbReference>
<dbReference type="Proteomes" id="UP000630135">
    <property type="component" value="Unassembled WGS sequence"/>
</dbReference>
<dbReference type="GeneID" id="59164296"/>
<feature type="chain" id="PRO_5043528626" description="DUF3108 domain-containing protein" evidence="1">
    <location>
        <begin position="20"/>
        <end position="286"/>
    </location>
</feature>
<accession>A0AAV4K0P7</accession>